<reference evidence="3" key="1">
    <citation type="journal article" date="2009" name="PLoS Genet.">
        <title>Organised genome dynamics in the Escherichia coli species results in highly diverse adaptive paths.</title>
        <authorList>
            <person name="Touchon M."/>
            <person name="Hoede C."/>
            <person name="Tenaillon O."/>
            <person name="Barbe V."/>
            <person name="Baeriswyl S."/>
            <person name="Bidet P."/>
            <person name="Bingen E."/>
            <person name="Bonacorsi S."/>
            <person name="Bouchier C."/>
            <person name="Bouvet O."/>
            <person name="Calteau A."/>
            <person name="Chiapello H."/>
            <person name="Clermont O."/>
            <person name="Cruveiller S."/>
            <person name="Danchin A."/>
            <person name="Diard M."/>
            <person name="Dossat C."/>
            <person name="Karoui M.E."/>
            <person name="Frapy E."/>
            <person name="Garry L."/>
            <person name="Ghigo J.M."/>
            <person name="Gilles A.M."/>
            <person name="Johnson J."/>
            <person name="Le Bouguenec C."/>
            <person name="Lescat M."/>
            <person name="Mangenot S."/>
            <person name="Martinez-Jehanne V."/>
            <person name="Matic I."/>
            <person name="Nassif X."/>
            <person name="Oztas S."/>
            <person name="Petit M.A."/>
            <person name="Pichon C."/>
            <person name="Rouy Z."/>
            <person name="Ruf C.S."/>
            <person name="Schneider D."/>
            <person name="Tourret J."/>
            <person name="Vacherie B."/>
            <person name="Vallenet D."/>
            <person name="Medigue C."/>
            <person name="Rocha E.P.C."/>
            <person name="Denamur E."/>
        </authorList>
    </citation>
    <scope>NUCLEOTIDE SEQUENCE [LARGE SCALE GENOMIC DNA]</scope>
    <source>
        <strain evidence="3">ED1a</strain>
    </source>
</reference>
<accession>B7N043</accession>
<dbReference type="AlphaFoldDB" id="B7N043"/>
<proteinExistence type="predicted"/>
<dbReference type="Proteomes" id="UP000000748">
    <property type="component" value="Chromosome"/>
</dbReference>
<evidence type="ECO:0000313" key="3">
    <source>
        <dbReference type="Proteomes" id="UP000000748"/>
    </source>
</evidence>
<evidence type="ECO:0000256" key="1">
    <source>
        <dbReference type="SAM" id="Phobius"/>
    </source>
</evidence>
<evidence type="ECO:0000313" key="2">
    <source>
        <dbReference type="EMBL" id="CAR09711.2"/>
    </source>
</evidence>
<gene>
    <name evidence="2" type="ordered locus">ECED1_3559</name>
</gene>
<feature type="transmembrane region" description="Helical" evidence="1">
    <location>
        <begin position="17"/>
        <end position="34"/>
    </location>
</feature>
<name>B7N043_ECO81</name>
<keyword evidence="1" id="KW-0812">Transmembrane</keyword>
<dbReference type="KEGG" id="ecq:ECED1_3559"/>
<protein>
    <submittedName>
        <fullName evidence="2">Uncharacterized protein</fullName>
    </submittedName>
</protein>
<dbReference type="EMBL" id="CU928162">
    <property type="protein sequence ID" value="CAR09711.2"/>
    <property type="molecule type" value="Genomic_DNA"/>
</dbReference>
<dbReference type="HOGENOM" id="CLU_2408588_0_0_6"/>
<keyword evidence="1" id="KW-1133">Transmembrane helix</keyword>
<sequence length="92" mass="10700">MSDFCSDTVLCTMHLHINFYPRVFNLLLLLVWYLRTLSFRYCLTEAYHAPDYIQFPVFPADGGISRHNPLYRFSTSSCKPAFRRAGDPSGWS</sequence>
<keyword evidence="1" id="KW-0472">Membrane</keyword>
<organism evidence="2 3">
    <name type="scientific">Escherichia coli O81 (strain ED1a)</name>
    <dbReference type="NCBI Taxonomy" id="585397"/>
    <lineage>
        <taxon>Bacteria</taxon>
        <taxon>Pseudomonadati</taxon>
        <taxon>Pseudomonadota</taxon>
        <taxon>Gammaproteobacteria</taxon>
        <taxon>Enterobacterales</taxon>
        <taxon>Enterobacteriaceae</taxon>
        <taxon>Escherichia</taxon>
    </lineage>
</organism>